<name>A0A8J4VG46_9ROSI</name>
<feature type="region of interest" description="Disordered" evidence="1">
    <location>
        <begin position="66"/>
        <end position="104"/>
    </location>
</feature>
<accession>A0A8J4VG46</accession>
<evidence type="ECO:0000256" key="1">
    <source>
        <dbReference type="SAM" id="MobiDB-lite"/>
    </source>
</evidence>
<evidence type="ECO:0000313" key="2">
    <source>
        <dbReference type="EMBL" id="KAF3947756.1"/>
    </source>
</evidence>
<feature type="compositionally biased region" description="Basic and acidic residues" evidence="1">
    <location>
        <begin position="90"/>
        <end position="104"/>
    </location>
</feature>
<dbReference type="EMBL" id="JRKL02007424">
    <property type="protein sequence ID" value="KAF3947756.1"/>
    <property type="molecule type" value="Genomic_DNA"/>
</dbReference>
<feature type="non-terminal residue" evidence="2">
    <location>
        <position position="1"/>
    </location>
</feature>
<comment type="caution">
    <text evidence="2">The sequence shown here is derived from an EMBL/GenBank/DDBJ whole genome shotgun (WGS) entry which is preliminary data.</text>
</comment>
<protein>
    <submittedName>
        <fullName evidence="2">Uncharacterized protein</fullName>
    </submittedName>
</protein>
<evidence type="ECO:0000313" key="3">
    <source>
        <dbReference type="Proteomes" id="UP000737018"/>
    </source>
</evidence>
<organism evidence="2 3">
    <name type="scientific">Castanea mollissima</name>
    <name type="common">Chinese chestnut</name>
    <dbReference type="NCBI Taxonomy" id="60419"/>
    <lineage>
        <taxon>Eukaryota</taxon>
        <taxon>Viridiplantae</taxon>
        <taxon>Streptophyta</taxon>
        <taxon>Embryophyta</taxon>
        <taxon>Tracheophyta</taxon>
        <taxon>Spermatophyta</taxon>
        <taxon>Magnoliopsida</taxon>
        <taxon>eudicotyledons</taxon>
        <taxon>Gunneridae</taxon>
        <taxon>Pentapetalae</taxon>
        <taxon>rosids</taxon>
        <taxon>fabids</taxon>
        <taxon>Fagales</taxon>
        <taxon>Fagaceae</taxon>
        <taxon>Castanea</taxon>
    </lineage>
</organism>
<reference evidence="2" key="1">
    <citation type="submission" date="2020-03" db="EMBL/GenBank/DDBJ databases">
        <title>Castanea mollissima Vanexum genome sequencing.</title>
        <authorList>
            <person name="Staton M."/>
        </authorList>
    </citation>
    <scope>NUCLEOTIDE SEQUENCE</scope>
    <source>
        <tissue evidence="2">Leaf</tissue>
    </source>
</reference>
<proteinExistence type="predicted"/>
<feature type="compositionally biased region" description="Acidic residues" evidence="1">
    <location>
        <begin position="66"/>
        <end position="89"/>
    </location>
</feature>
<dbReference type="AlphaFoldDB" id="A0A8J4VG46"/>
<dbReference type="Proteomes" id="UP000737018">
    <property type="component" value="Unassembled WGS sequence"/>
</dbReference>
<gene>
    <name evidence="2" type="ORF">CMV_026151</name>
</gene>
<keyword evidence="3" id="KW-1185">Reference proteome</keyword>
<sequence>GASIILSFTPQIVNKEEYILFIGSLTLCCSGGRTRDKIDWIYVKRDGQEYESEPEVGSVPSLYYVEDFDEDDDQNEESNEDEVDEEEDDKALYDKKEDDEAEHL</sequence>